<gene>
    <name evidence="1" type="ORF">SAMN04487824_10646</name>
</gene>
<dbReference type="AlphaFoldDB" id="A0A1G6JZZ5"/>
<sequence>MSRVKDGVSTEKVSSLIEDEGALGLYLDGKLACCCKRSHEIGNNLSAEHMLENLAPQVNEAKARELLKGAGYIG</sequence>
<accession>A0A1G6JZZ5</accession>
<proteinExistence type="predicted"/>
<dbReference type="Proteomes" id="UP000198528">
    <property type="component" value="Unassembled WGS sequence"/>
</dbReference>
<reference evidence="2" key="1">
    <citation type="submission" date="2016-10" db="EMBL/GenBank/DDBJ databases">
        <authorList>
            <person name="Varghese N."/>
            <person name="Submissions S."/>
        </authorList>
    </citation>
    <scope>NUCLEOTIDE SEQUENCE [LARGE SCALE GENOMIC DNA]</scope>
    <source>
        <strain evidence="2">DSM 22619</strain>
    </source>
</reference>
<dbReference type="EMBL" id="FMZL01000006">
    <property type="protein sequence ID" value="SDC24379.1"/>
    <property type="molecule type" value="Genomic_DNA"/>
</dbReference>
<evidence type="ECO:0000313" key="2">
    <source>
        <dbReference type="Proteomes" id="UP000198528"/>
    </source>
</evidence>
<evidence type="ECO:0000313" key="1">
    <source>
        <dbReference type="EMBL" id="SDC24379.1"/>
    </source>
</evidence>
<protein>
    <submittedName>
        <fullName evidence="1">Uncharacterized protein</fullName>
    </submittedName>
</protein>
<keyword evidence="2" id="KW-1185">Reference proteome</keyword>
<organism evidence="1 2">
    <name type="scientific">Parafannyhessea umbonata</name>
    <dbReference type="NCBI Taxonomy" id="604330"/>
    <lineage>
        <taxon>Bacteria</taxon>
        <taxon>Bacillati</taxon>
        <taxon>Actinomycetota</taxon>
        <taxon>Coriobacteriia</taxon>
        <taxon>Coriobacteriales</taxon>
        <taxon>Atopobiaceae</taxon>
        <taxon>Parafannyhessea</taxon>
    </lineage>
</organism>
<name>A0A1G6JZZ5_9ACTN</name>